<dbReference type="InterPro" id="IPR012338">
    <property type="entry name" value="Beta-lactam/transpept-like"/>
</dbReference>
<dbReference type="PRINTS" id="PR00725">
    <property type="entry name" value="DADACBPTASE1"/>
</dbReference>
<dbReference type="GO" id="GO:0004180">
    <property type="term" value="F:carboxypeptidase activity"/>
    <property type="evidence" value="ECO:0007669"/>
    <property type="project" value="UniProtKB-KW"/>
</dbReference>
<evidence type="ECO:0000256" key="1">
    <source>
        <dbReference type="ARBA" id="ARBA00007164"/>
    </source>
</evidence>
<reference evidence="10 11" key="1">
    <citation type="submission" date="2024-09" db="EMBL/GenBank/DDBJ databases">
        <authorList>
            <person name="Sun Q."/>
            <person name="Mori K."/>
        </authorList>
    </citation>
    <scope>NUCLEOTIDE SEQUENCE [LARGE SCALE GENOMIC DNA]</scope>
    <source>
        <strain evidence="10 11">CCM 7228</strain>
    </source>
</reference>
<keyword evidence="5" id="KW-0573">Peptidoglycan synthesis</keyword>
<dbReference type="InterPro" id="IPR001967">
    <property type="entry name" value="Peptidase_S11_N"/>
</dbReference>
<evidence type="ECO:0000259" key="9">
    <source>
        <dbReference type="Pfam" id="PF00768"/>
    </source>
</evidence>
<comment type="caution">
    <text evidence="10">The sequence shown here is derived from an EMBL/GenBank/DDBJ whole genome shotgun (WGS) entry which is preliminary data.</text>
</comment>
<feature type="transmembrane region" description="Helical" evidence="8">
    <location>
        <begin position="363"/>
        <end position="383"/>
    </location>
</feature>
<keyword evidence="6" id="KW-0961">Cell wall biogenesis/degradation</keyword>
<keyword evidence="10" id="KW-0645">Protease</keyword>
<evidence type="ECO:0000256" key="5">
    <source>
        <dbReference type="ARBA" id="ARBA00022984"/>
    </source>
</evidence>
<evidence type="ECO:0000313" key="10">
    <source>
        <dbReference type="EMBL" id="MFC0270871.1"/>
    </source>
</evidence>
<dbReference type="Gene3D" id="3.40.710.10">
    <property type="entry name" value="DD-peptidase/beta-lactamase superfamily"/>
    <property type="match status" value="1"/>
</dbReference>
<evidence type="ECO:0000256" key="8">
    <source>
        <dbReference type="SAM" id="Phobius"/>
    </source>
</evidence>
<feature type="domain" description="Peptidase S11 D-alanyl-D-alanine carboxypeptidase A N-terminal" evidence="9">
    <location>
        <begin position="26"/>
        <end position="254"/>
    </location>
</feature>
<evidence type="ECO:0000256" key="7">
    <source>
        <dbReference type="RuleBase" id="RU004016"/>
    </source>
</evidence>
<keyword evidence="8" id="KW-1133">Transmembrane helix</keyword>
<keyword evidence="8" id="KW-0812">Transmembrane</keyword>
<sequence>MQFSRILLIFLILLGTIPKVMVAENNQSNLQLISEAAVLIDATSGEVLFEKEPDKLMYPASITKIATAIYAIEKGHLDDVVTVSENARNADGTKVYLEEGEQVPLKKLIQGLLINSGNDAGVAIAEHLSGNVEDFSKDLTAFLKEKTNVSQTTFKNPHGLFDPEHQTTAEDMAVITQYAMKNDTFREISSTIELDWKGETWDTTIINHHRMLRDWPYEGVTGGKNGFVNQSGFTLVTTAQRDHIELIAVTLKTSTEKQSYEDTAKLLDFGFENFESEKITETAEFIDKAENRYQLIEPLYYTKKRGESVVKEISTDGNLLIKNEDGEVIFTHPLEKVNDPETSEQILSETVESPPEDNSLNQHLRWVVSVSILSVLVLVGFFFTQIRKI</sequence>
<organism evidence="10 11">
    <name type="scientific">Metabacillus herbersteinensis</name>
    <dbReference type="NCBI Taxonomy" id="283816"/>
    <lineage>
        <taxon>Bacteria</taxon>
        <taxon>Bacillati</taxon>
        <taxon>Bacillota</taxon>
        <taxon>Bacilli</taxon>
        <taxon>Bacillales</taxon>
        <taxon>Bacillaceae</taxon>
        <taxon>Metabacillus</taxon>
    </lineage>
</organism>
<protein>
    <submittedName>
        <fullName evidence="10">D-alanyl-D-alanine carboxypeptidase family protein</fullName>
        <ecNumber evidence="10">3.4.-.-</ecNumber>
    </submittedName>
</protein>
<name>A0ABV6GB38_9BACI</name>
<keyword evidence="8" id="KW-0472">Membrane</keyword>
<dbReference type="EC" id="3.4.-.-" evidence="10"/>
<proteinExistence type="inferred from homology"/>
<evidence type="ECO:0000256" key="4">
    <source>
        <dbReference type="ARBA" id="ARBA00022960"/>
    </source>
</evidence>
<evidence type="ECO:0000256" key="2">
    <source>
        <dbReference type="ARBA" id="ARBA00022729"/>
    </source>
</evidence>
<comment type="similarity">
    <text evidence="1 7">Belongs to the peptidase S11 family.</text>
</comment>
<keyword evidence="2" id="KW-0732">Signal</keyword>
<dbReference type="SUPFAM" id="SSF56601">
    <property type="entry name" value="beta-lactamase/transpeptidase-like"/>
    <property type="match status" value="1"/>
</dbReference>
<keyword evidence="10" id="KW-0121">Carboxypeptidase</keyword>
<dbReference type="EMBL" id="JBHLVO010000003">
    <property type="protein sequence ID" value="MFC0270871.1"/>
    <property type="molecule type" value="Genomic_DNA"/>
</dbReference>
<dbReference type="Proteomes" id="UP001589854">
    <property type="component" value="Unassembled WGS sequence"/>
</dbReference>
<keyword evidence="11" id="KW-1185">Reference proteome</keyword>
<dbReference type="PANTHER" id="PTHR21581:SF33">
    <property type="entry name" value="D-ALANYL-D-ALANINE CARBOXYPEPTIDASE DACB"/>
    <property type="match status" value="1"/>
</dbReference>
<evidence type="ECO:0000313" key="11">
    <source>
        <dbReference type="Proteomes" id="UP001589854"/>
    </source>
</evidence>
<evidence type="ECO:0000256" key="6">
    <source>
        <dbReference type="ARBA" id="ARBA00023316"/>
    </source>
</evidence>
<keyword evidence="3 10" id="KW-0378">Hydrolase</keyword>
<keyword evidence="4" id="KW-0133">Cell shape</keyword>
<evidence type="ECO:0000256" key="3">
    <source>
        <dbReference type="ARBA" id="ARBA00022801"/>
    </source>
</evidence>
<gene>
    <name evidence="10" type="ORF">ACFFIX_05335</name>
</gene>
<dbReference type="PANTHER" id="PTHR21581">
    <property type="entry name" value="D-ALANYL-D-ALANINE CARBOXYPEPTIDASE"/>
    <property type="match status" value="1"/>
</dbReference>
<accession>A0ABV6GB38</accession>
<dbReference type="RefSeq" id="WP_378931336.1">
    <property type="nucleotide sequence ID" value="NZ_JBHLVO010000003.1"/>
</dbReference>
<dbReference type="InterPro" id="IPR018044">
    <property type="entry name" value="Peptidase_S11"/>
</dbReference>
<dbReference type="Pfam" id="PF00768">
    <property type="entry name" value="Peptidase_S11"/>
    <property type="match status" value="1"/>
</dbReference>